<evidence type="ECO:0000256" key="7">
    <source>
        <dbReference type="ARBA" id="ARBA00023080"/>
    </source>
</evidence>
<dbReference type="InterPro" id="IPR001365">
    <property type="entry name" value="A_deaminase_dom"/>
</dbReference>
<sequence length="346" mass="38542">MATVTKCLDFKALPKIELHAHLSGSISRRCLHEVWLQKKEAGETDLADPLIEMPLGKHDYDLKTFFPLFSSYIYHMVDSSWALTYTTTSVLRDFAADGVVYLELRTTPRAMAKAGLSKSQYVETILAAISAFEAGETTLRTKLILSVDRRNTLEEAMEVVALVREFRGRGVVGIDLCGDPKKGGIEALAPAFELAKRELPELGLTLHFAEAEYSGTDEELNMLLDWQPDRIGHVIHVGDKVKERIIRHGGLGLELCLSCNVHANMITGGFEAHHFGEWWKVKESVVALSTDDVGVFGSPLSNEYALVAKHFGLGRPEICELARGAIQVIFGSEEDKERLRQIMWTE</sequence>
<evidence type="ECO:0000256" key="8">
    <source>
        <dbReference type="ARBA" id="ARBA00048787"/>
    </source>
</evidence>
<evidence type="ECO:0000256" key="6">
    <source>
        <dbReference type="ARBA" id="ARBA00022833"/>
    </source>
</evidence>
<dbReference type="Gene3D" id="3.20.20.140">
    <property type="entry name" value="Metal-dependent hydrolases"/>
    <property type="match status" value="1"/>
</dbReference>
<feature type="domain" description="Adenosine deaminase" evidence="9">
    <location>
        <begin position="14"/>
        <end position="341"/>
    </location>
</feature>
<comment type="cofactor">
    <cofactor evidence="1">
        <name>Zn(2+)</name>
        <dbReference type="ChEBI" id="CHEBI:29105"/>
    </cofactor>
</comment>
<evidence type="ECO:0000256" key="5">
    <source>
        <dbReference type="ARBA" id="ARBA00022801"/>
    </source>
</evidence>
<accession>A0A1J7K0C0</accession>
<dbReference type="STRING" id="1408157.A0A1J7K0C0"/>
<comment type="similarity">
    <text evidence="2">Belongs to the metallo-dependent hydrolases superfamily. Adenosine and AMP deaminases family.</text>
</comment>
<dbReference type="InterPro" id="IPR032466">
    <property type="entry name" value="Metal_Hydrolase"/>
</dbReference>
<dbReference type="CDD" id="cd00443">
    <property type="entry name" value="ADA_AMPD"/>
    <property type="match status" value="1"/>
</dbReference>
<dbReference type="Proteomes" id="UP000182658">
    <property type="component" value="Unassembled WGS sequence"/>
</dbReference>
<evidence type="ECO:0000256" key="4">
    <source>
        <dbReference type="ARBA" id="ARBA00022723"/>
    </source>
</evidence>
<comment type="subunit">
    <text evidence="3">Monomer.</text>
</comment>
<evidence type="ECO:0000256" key="1">
    <source>
        <dbReference type="ARBA" id="ARBA00001947"/>
    </source>
</evidence>
<dbReference type="GO" id="GO:0009117">
    <property type="term" value="P:nucleotide metabolic process"/>
    <property type="evidence" value="ECO:0007669"/>
    <property type="project" value="UniProtKB-KW"/>
</dbReference>
<dbReference type="SUPFAM" id="SSF51556">
    <property type="entry name" value="Metallo-dependent hydrolases"/>
    <property type="match status" value="1"/>
</dbReference>
<reference evidence="10 11" key="1">
    <citation type="submission" date="2016-10" db="EMBL/GenBank/DDBJ databases">
        <title>Draft genome sequence of Coniochaeta ligniaria NRRL30616, a lignocellulolytic fungus for bioabatement of inhibitors in plant biomass hydrolysates.</title>
        <authorList>
            <consortium name="DOE Joint Genome Institute"/>
            <person name="Jimenez D.J."/>
            <person name="Hector R.E."/>
            <person name="Riley R."/>
            <person name="Sun H."/>
            <person name="Grigoriev I.V."/>
            <person name="Van Elsas J.D."/>
            <person name="Nichols N.N."/>
        </authorList>
    </citation>
    <scope>NUCLEOTIDE SEQUENCE [LARGE SCALE GENOMIC DNA]</scope>
    <source>
        <strain evidence="10 11">NRRL 30616</strain>
    </source>
</reference>
<dbReference type="Pfam" id="PF00962">
    <property type="entry name" value="A_deaminase"/>
    <property type="match status" value="1"/>
</dbReference>
<dbReference type="InParanoid" id="A0A1J7K0C0"/>
<evidence type="ECO:0000256" key="2">
    <source>
        <dbReference type="ARBA" id="ARBA00006676"/>
    </source>
</evidence>
<dbReference type="GO" id="GO:0004000">
    <property type="term" value="F:adenosine deaminase activity"/>
    <property type="evidence" value="ECO:0007669"/>
    <property type="project" value="TreeGrafter"/>
</dbReference>
<dbReference type="FunFam" id="3.20.20.140:FF:000033">
    <property type="entry name" value="Adenosine deaminase-like protein"/>
    <property type="match status" value="1"/>
</dbReference>
<dbReference type="PANTHER" id="PTHR11409">
    <property type="entry name" value="ADENOSINE DEAMINASE"/>
    <property type="match status" value="1"/>
</dbReference>
<dbReference type="InterPro" id="IPR006330">
    <property type="entry name" value="Ado/ade_deaminase"/>
</dbReference>
<dbReference type="GO" id="GO:0046872">
    <property type="term" value="F:metal ion binding"/>
    <property type="evidence" value="ECO:0007669"/>
    <property type="project" value="UniProtKB-KW"/>
</dbReference>
<evidence type="ECO:0000256" key="3">
    <source>
        <dbReference type="ARBA" id="ARBA00011245"/>
    </source>
</evidence>
<organism evidence="10 11">
    <name type="scientific">Coniochaeta ligniaria NRRL 30616</name>
    <dbReference type="NCBI Taxonomy" id="1408157"/>
    <lineage>
        <taxon>Eukaryota</taxon>
        <taxon>Fungi</taxon>
        <taxon>Dikarya</taxon>
        <taxon>Ascomycota</taxon>
        <taxon>Pezizomycotina</taxon>
        <taxon>Sordariomycetes</taxon>
        <taxon>Sordariomycetidae</taxon>
        <taxon>Coniochaetales</taxon>
        <taxon>Coniochaetaceae</taxon>
        <taxon>Coniochaeta</taxon>
    </lineage>
</organism>
<keyword evidence="7" id="KW-0546">Nucleotide metabolism</keyword>
<keyword evidence="11" id="KW-1185">Reference proteome</keyword>
<evidence type="ECO:0000313" key="10">
    <source>
        <dbReference type="EMBL" id="OIW33562.1"/>
    </source>
</evidence>
<name>A0A1J7K0C0_9PEZI</name>
<protein>
    <submittedName>
        <fullName evidence="10">Metallo-dependent hydrolase</fullName>
    </submittedName>
</protein>
<keyword evidence="6" id="KW-0862">Zinc</keyword>
<dbReference type="EMBL" id="KV875094">
    <property type="protein sequence ID" value="OIW33562.1"/>
    <property type="molecule type" value="Genomic_DNA"/>
</dbReference>
<dbReference type="OrthoDB" id="272271at2759"/>
<evidence type="ECO:0000259" key="9">
    <source>
        <dbReference type="Pfam" id="PF00962"/>
    </source>
</evidence>
<keyword evidence="4" id="KW-0479">Metal-binding</keyword>
<comment type="catalytic activity">
    <reaction evidence="8">
        <text>N(6)-methyl-AMP + H2O + H(+) = IMP + methylamine</text>
        <dbReference type="Rhea" id="RHEA:16001"/>
        <dbReference type="ChEBI" id="CHEBI:15377"/>
        <dbReference type="ChEBI" id="CHEBI:15378"/>
        <dbReference type="ChEBI" id="CHEBI:58053"/>
        <dbReference type="ChEBI" id="CHEBI:59338"/>
        <dbReference type="ChEBI" id="CHEBI:144842"/>
    </reaction>
    <physiologicalReaction direction="left-to-right" evidence="8">
        <dbReference type="Rhea" id="RHEA:16002"/>
    </physiologicalReaction>
</comment>
<dbReference type="AlphaFoldDB" id="A0A1J7K0C0"/>
<dbReference type="PANTHER" id="PTHR11409:SF42">
    <property type="entry name" value="ADENOSINE DEAMINASE-LIKE PROTEIN"/>
    <property type="match status" value="1"/>
</dbReference>
<proteinExistence type="inferred from homology"/>
<keyword evidence="5 10" id="KW-0378">Hydrolase</keyword>
<gene>
    <name evidence="10" type="ORF">CONLIGDRAFT_183046</name>
</gene>
<evidence type="ECO:0000313" key="11">
    <source>
        <dbReference type="Proteomes" id="UP000182658"/>
    </source>
</evidence>
<dbReference type="GO" id="GO:0006154">
    <property type="term" value="P:adenosine catabolic process"/>
    <property type="evidence" value="ECO:0007669"/>
    <property type="project" value="TreeGrafter"/>
</dbReference>
<dbReference type="GO" id="GO:0046103">
    <property type="term" value="P:inosine biosynthetic process"/>
    <property type="evidence" value="ECO:0007669"/>
    <property type="project" value="TreeGrafter"/>
</dbReference>